<organism evidence="2 3">
    <name type="scientific">Arabis alpina</name>
    <name type="common">Alpine rock-cress</name>
    <dbReference type="NCBI Taxonomy" id="50452"/>
    <lineage>
        <taxon>Eukaryota</taxon>
        <taxon>Viridiplantae</taxon>
        <taxon>Streptophyta</taxon>
        <taxon>Embryophyta</taxon>
        <taxon>Tracheophyta</taxon>
        <taxon>Spermatophyta</taxon>
        <taxon>Magnoliopsida</taxon>
        <taxon>eudicotyledons</taxon>
        <taxon>Gunneridae</taxon>
        <taxon>Pentapetalae</taxon>
        <taxon>rosids</taxon>
        <taxon>malvids</taxon>
        <taxon>Brassicales</taxon>
        <taxon>Brassicaceae</taxon>
        <taxon>Arabideae</taxon>
        <taxon>Arabis</taxon>
    </lineage>
</organism>
<evidence type="ECO:0000313" key="2">
    <source>
        <dbReference type="EMBL" id="KFK41362.1"/>
    </source>
</evidence>
<feature type="region of interest" description="Disordered" evidence="1">
    <location>
        <begin position="1"/>
        <end position="20"/>
    </location>
</feature>
<dbReference type="AlphaFoldDB" id="A0A087HGW0"/>
<protein>
    <submittedName>
        <fullName evidence="2">Uncharacterized protein</fullName>
    </submittedName>
</protein>
<proteinExistence type="predicted"/>
<evidence type="ECO:0000313" key="3">
    <source>
        <dbReference type="Proteomes" id="UP000029120"/>
    </source>
</evidence>
<accession>A0A087HGW0</accession>
<keyword evidence="3" id="KW-1185">Reference proteome</keyword>
<name>A0A087HGW0_ARAAL</name>
<dbReference type="EMBL" id="CM002870">
    <property type="protein sequence ID" value="KFK41362.1"/>
    <property type="molecule type" value="Genomic_DNA"/>
</dbReference>
<dbReference type="Gramene" id="KFK41362">
    <property type="protein sequence ID" value="KFK41362"/>
    <property type="gene ID" value="AALP_AA2G120100"/>
</dbReference>
<reference evidence="3" key="1">
    <citation type="journal article" date="2015" name="Nat. Plants">
        <title>Genome expansion of Arabis alpina linked with retrotransposition and reduced symmetric DNA methylation.</title>
        <authorList>
            <person name="Willing E.M."/>
            <person name="Rawat V."/>
            <person name="Mandakova T."/>
            <person name="Maumus F."/>
            <person name="James G.V."/>
            <person name="Nordstroem K.J."/>
            <person name="Becker C."/>
            <person name="Warthmann N."/>
            <person name="Chica C."/>
            <person name="Szarzynska B."/>
            <person name="Zytnicki M."/>
            <person name="Albani M.C."/>
            <person name="Kiefer C."/>
            <person name="Bergonzi S."/>
            <person name="Castaings L."/>
            <person name="Mateos J.L."/>
            <person name="Berns M.C."/>
            <person name="Bujdoso N."/>
            <person name="Piofczyk T."/>
            <person name="de Lorenzo L."/>
            <person name="Barrero-Sicilia C."/>
            <person name="Mateos I."/>
            <person name="Piednoel M."/>
            <person name="Hagmann J."/>
            <person name="Chen-Min-Tao R."/>
            <person name="Iglesias-Fernandez R."/>
            <person name="Schuster S.C."/>
            <person name="Alonso-Blanco C."/>
            <person name="Roudier F."/>
            <person name="Carbonero P."/>
            <person name="Paz-Ares J."/>
            <person name="Davis S.J."/>
            <person name="Pecinka A."/>
            <person name="Quesneville H."/>
            <person name="Colot V."/>
            <person name="Lysak M.A."/>
            <person name="Weigel D."/>
            <person name="Coupland G."/>
            <person name="Schneeberger K."/>
        </authorList>
    </citation>
    <scope>NUCLEOTIDE SEQUENCE [LARGE SCALE GENOMIC DNA]</scope>
    <source>
        <strain evidence="3">cv. Pajares</strain>
    </source>
</reference>
<evidence type="ECO:0000256" key="1">
    <source>
        <dbReference type="SAM" id="MobiDB-lite"/>
    </source>
</evidence>
<gene>
    <name evidence="2" type="ordered locus">AALP_Aa2g120100</name>
</gene>
<dbReference type="Proteomes" id="UP000029120">
    <property type="component" value="Chromosome 2"/>
</dbReference>
<sequence>MTDESCEASGGSKLVSGQQCSAIDQQKIDDGETQHLDAAVTKVTAPIEPLATRCRYDTRDGGGEVPTKLVAEREGKIPLTAPVKTGDRRGNRYATEERTRGFVGGRESHACDFLD</sequence>